<gene>
    <name evidence="1" type="ORF">SAMN04489711_11452</name>
</gene>
<protein>
    <submittedName>
        <fullName evidence="1">Uncharacterized protein</fullName>
    </submittedName>
</protein>
<dbReference type="Proteomes" id="UP000199119">
    <property type="component" value="Unassembled WGS sequence"/>
</dbReference>
<evidence type="ECO:0000313" key="2">
    <source>
        <dbReference type="Proteomes" id="UP000199119"/>
    </source>
</evidence>
<name>A0A1I2GCM2_9BURK</name>
<dbReference type="STRING" id="1177982.SAMN04489711_11452"/>
<dbReference type="AlphaFoldDB" id="A0A1I2GCM2"/>
<keyword evidence="2" id="KW-1185">Reference proteome</keyword>
<dbReference type="RefSeq" id="WP_245785288.1">
    <property type="nucleotide sequence ID" value="NZ_FONX01000014.1"/>
</dbReference>
<accession>A0A1I2GCM2</accession>
<evidence type="ECO:0000313" key="1">
    <source>
        <dbReference type="EMBL" id="SFF14677.1"/>
    </source>
</evidence>
<sequence length="116" mass="12314">MTALEWLQDCGDEAGADLYVLEPVQALREEVADLLVIETAEQGPAGPAGEGAGSRYTHVQDSAASVWTVAHNLGRYPAITVLDHLGAEICPDVRHLDLTTARITHSVPLAGRAICN</sequence>
<organism evidence="1 2">
    <name type="scientific">Paracidovorax wautersii</name>
    <dbReference type="NCBI Taxonomy" id="1177982"/>
    <lineage>
        <taxon>Bacteria</taxon>
        <taxon>Pseudomonadati</taxon>
        <taxon>Pseudomonadota</taxon>
        <taxon>Betaproteobacteria</taxon>
        <taxon>Burkholderiales</taxon>
        <taxon>Comamonadaceae</taxon>
        <taxon>Paracidovorax</taxon>
    </lineage>
</organism>
<dbReference type="EMBL" id="FONX01000014">
    <property type="protein sequence ID" value="SFF14677.1"/>
    <property type="molecule type" value="Genomic_DNA"/>
</dbReference>
<proteinExistence type="predicted"/>
<reference evidence="2" key="1">
    <citation type="submission" date="2016-10" db="EMBL/GenBank/DDBJ databases">
        <authorList>
            <person name="Varghese N."/>
            <person name="Submissions S."/>
        </authorList>
    </citation>
    <scope>NUCLEOTIDE SEQUENCE [LARGE SCALE GENOMIC DNA]</scope>
    <source>
        <strain evidence="2">DSM 27981</strain>
    </source>
</reference>